<dbReference type="Proteomes" id="UP000233556">
    <property type="component" value="Unassembled WGS sequence"/>
</dbReference>
<dbReference type="EMBL" id="KZ531744">
    <property type="protein sequence ID" value="PKU27080.1"/>
    <property type="molecule type" value="Genomic_DNA"/>
</dbReference>
<feature type="compositionally biased region" description="Low complexity" evidence="1">
    <location>
        <begin position="1"/>
        <end position="15"/>
    </location>
</feature>
<dbReference type="Pfam" id="PF15444">
    <property type="entry name" value="TMEM247"/>
    <property type="match status" value="1"/>
</dbReference>
<dbReference type="AlphaFoldDB" id="A0A2I0SZW2"/>
<dbReference type="OrthoDB" id="9427125at2759"/>
<protein>
    <submittedName>
        <fullName evidence="2">Uncharacterized protein</fullName>
    </submittedName>
</protein>
<gene>
    <name evidence="2" type="ORF">llap_22616</name>
</gene>
<evidence type="ECO:0000256" key="1">
    <source>
        <dbReference type="SAM" id="MobiDB-lite"/>
    </source>
</evidence>
<feature type="region of interest" description="Disordered" evidence="1">
    <location>
        <begin position="69"/>
        <end position="88"/>
    </location>
</feature>
<keyword evidence="3" id="KW-1185">Reference proteome</keyword>
<dbReference type="InterPro" id="IPR029200">
    <property type="entry name" value="TMEM247"/>
</dbReference>
<feature type="region of interest" description="Disordered" evidence="1">
    <location>
        <begin position="1"/>
        <end position="20"/>
    </location>
</feature>
<reference evidence="3" key="1">
    <citation type="submission" date="2017-11" db="EMBL/GenBank/DDBJ databases">
        <authorList>
            <person name="Lima N.C."/>
            <person name="Parody-Merino A.M."/>
            <person name="Battley P.F."/>
            <person name="Fidler A.E."/>
            <person name="Prosdocimi F."/>
        </authorList>
    </citation>
    <scope>NUCLEOTIDE SEQUENCE [LARGE SCALE GENOMIC DNA]</scope>
</reference>
<evidence type="ECO:0000313" key="3">
    <source>
        <dbReference type="Proteomes" id="UP000233556"/>
    </source>
</evidence>
<sequence length="88" mass="10228">MGGTSSLQSEVSTSESELERFRDRQVKGARLELERMRYNFLLAKLKCELEDKEKQRLHEETMEKMRQQAVKGLTERLSGVSDSKSSKF</sequence>
<name>A0A2I0SZW2_LIMLA</name>
<organism evidence="2 3">
    <name type="scientific">Limosa lapponica baueri</name>
    <dbReference type="NCBI Taxonomy" id="1758121"/>
    <lineage>
        <taxon>Eukaryota</taxon>
        <taxon>Metazoa</taxon>
        <taxon>Chordata</taxon>
        <taxon>Craniata</taxon>
        <taxon>Vertebrata</taxon>
        <taxon>Euteleostomi</taxon>
        <taxon>Archelosauria</taxon>
        <taxon>Archosauria</taxon>
        <taxon>Dinosauria</taxon>
        <taxon>Saurischia</taxon>
        <taxon>Theropoda</taxon>
        <taxon>Coelurosauria</taxon>
        <taxon>Aves</taxon>
        <taxon>Neognathae</taxon>
        <taxon>Neoaves</taxon>
        <taxon>Charadriiformes</taxon>
        <taxon>Scolopacidae</taxon>
        <taxon>Limosa</taxon>
    </lineage>
</organism>
<reference evidence="3" key="2">
    <citation type="submission" date="2017-12" db="EMBL/GenBank/DDBJ databases">
        <title>Genome sequence of the Bar-tailed Godwit (Limosa lapponica baueri).</title>
        <authorList>
            <person name="Lima N.C.B."/>
            <person name="Parody-Merino A.M."/>
            <person name="Battley P.F."/>
            <person name="Fidler A.E."/>
            <person name="Prosdocimi F."/>
        </authorList>
    </citation>
    <scope>NUCLEOTIDE SEQUENCE [LARGE SCALE GENOMIC DNA]</scope>
</reference>
<proteinExistence type="predicted"/>
<accession>A0A2I0SZW2</accession>
<evidence type="ECO:0000313" key="2">
    <source>
        <dbReference type="EMBL" id="PKU27080.1"/>
    </source>
</evidence>